<gene>
    <name evidence="1" type="ORF">G3A50_08430</name>
</gene>
<dbReference type="EMBL" id="CP048630">
    <property type="protein sequence ID" value="QIB33726.1"/>
    <property type="molecule type" value="Genomic_DNA"/>
</dbReference>
<organism evidence="1 2">
    <name type="scientific">Ancylobacter pratisalsi</name>
    <dbReference type="NCBI Taxonomy" id="1745854"/>
    <lineage>
        <taxon>Bacteria</taxon>
        <taxon>Pseudomonadati</taxon>
        <taxon>Pseudomonadota</taxon>
        <taxon>Alphaproteobacteria</taxon>
        <taxon>Hyphomicrobiales</taxon>
        <taxon>Xanthobacteraceae</taxon>
        <taxon>Ancylobacter</taxon>
    </lineage>
</organism>
<dbReference type="RefSeq" id="WP_163074821.1">
    <property type="nucleotide sequence ID" value="NZ_CP048630.1"/>
</dbReference>
<evidence type="ECO:0000313" key="1">
    <source>
        <dbReference type="EMBL" id="QIB33726.1"/>
    </source>
</evidence>
<evidence type="ECO:0000313" key="2">
    <source>
        <dbReference type="Proteomes" id="UP000464751"/>
    </source>
</evidence>
<dbReference type="Proteomes" id="UP000464751">
    <property type="component" value="Chromosome"/>
</dbReference>
<accession>A0A6P1YM18</accession>
<dbReference type="KEGG" id="apra:G3A50_08430"/>
<sequence>MIAEQVRSVIVRPSWTPVDLVPDGSRPFVALQSSRPFRLRMNGQVYLVAGDRPLGLDFRRARQLDLKSLSGDIDVTVTRYAAIP</sequence>
<name>A0A6P1YM18_9HYPH</name>
<protein>
    <submittedName>
        <fullName evidence="1">Uncharacterized protein</fullName>
    </submittedName>
</protein>
<proteinExistence type="predicted"/>
<dbReference type="AlphaFoldDB" id="A0A6P1YM18"/>
<reference evidence="1 2" key="1">
    <citation type="submission" date="2020-02" db="EMBL/GenBank/DDBJ databases">
        <authorList>
            <person name="Li G."/>
        </authorList>
    </citation>
    <scope>NUCLEOTIDE SEQUENCE [LARGE SCALE GENOMIC DNA]</scope>
    <source>
        <strain evidence="1 2">DSM 102029</strain>
    </source>
</reference>
<keyword evidence="2" id="KW-1185">Reference proteome</keyword>